<dbReference type="EMBL" id="FXAT01000020">
    <property type="protein sequence ID" value="SMG61201.1"/>
    <property type="molecule type" value="Genomic_DNA"/>
</dbReference>
<dbReference type="STRING" id="1515439.SAMN06265784_12022"/>
<dbReference type="Proteomes" id="UP000193228">
    <property type="component" value="Unassembled WGS sequence"/>
</dbReference>
<gene>
    <name evidence="1" type="ORF">SAMN06265784_12022</name>
</gene>
<proteinExistence type="predicted"/>
<keyword evidence="2" id="KW-1185">Reference proteome</keyword>
<name>A0A1X7M577_9BURK</name>
<dbReference type="AlphaFoldDB" id="A0A1X7M577"/>
<protein>
    <submittedName>
        <fullName evidence="1">Uncharacterized protein</fullName>
    </submittedName>
</protein>
<evidence type="ECO:0000313" key="1">
    <source>
        <dbReference type="EMBL" id="SMG61201.1"/>
    </source>
</evidence>
<accession>A0A1X7M577</accession>
<evidence type="ECO:0000313" key="2">
    <source>
        <dbReference type="Proteomes" id="UP000193228"/>
    </source>
</evidence>
<organism evidence="1 2">
    <name type="scientific">Paraburkholderia susongensis</name>
    <dbReference type="NCBI Taxonomy" id="1515439"/>
    <lineage>
        <taxon>Bacteria</taxon>
        <taxon>Pseudomonadati</taxon>
        <taxon>Pseudomonadota</taxon>
        <taxon>Betaproteobacteria</taxon>
        <taxon>Burkholderiales</taxon>
        <taxon>Burkholderiaceae</taxon>
        <taxon>Paraburkholderia</taxon>
    </lineage>
</organism>
<sequence>MVGPLELAGRHGVEAVLAERLDTLFEAGELPDLKQLRDEFAPRQTLCPEVVVQMPPVSVYDELLDEVAA</sequence>
<reference evidence="2" key="1">
    <citation type="submission" date="2017-04" db="EMBL/GenBank/DDBJ databases">
        <authorList>
            <person name="Varghese N."/>
            <person name="Submissions S."/>
        </authorList>
    </citation>
    <scope>NUCLEOTIDE SEQUENCE [LARGE SCALE GENOMIC DNA]</scope>
    <source>
        <strain evidence="2">LMG 29540</strain>
    </source>
</reference>